<reference evidence="1 2" key="1">
    <citation type="submission" date="2020-08" db="EMBL/GenBank/DDBJ databases">
        <title>Genomic Encyclopedia of Type Strains, Phase IV (KMG-IV): sequencing the most valuable type-strain genomes for metagenomic binning, comparative biology and taxonomic classification.</title>
        <authorList>
            <person name="Goeker M."/>
        </authorList>
    </citation>
    <scope>NUCLEOTIDE SEQUENCE [LARGE SCALE GENOMIC DNA]</scope>
    <source>
        <strain evidence="1 2">DSM 29853</strain>
    </source>
</reference>
<dbReference type="RefSeq" id="WP_281375676.1">
    <property type="nucleotide sequence ID" value="NZ_JACIEZ010000002.1"/>
</dbReference>
<protein>
    <submittedName>
        <fullName evidence="1">Uncharacterized protein</fullName>
    </submittedName>
</protein>
<sequence length="42" mass="4766">MKTLKMKHLAVTNPGKARKCRINDISGAFRLLQASAKDIPWR</sequence>
<accession>A0A7W6J3P7</accession>
<gene>
    <name evidence="1" type="ORF">GGR23_001377</name>
</gene>
<dbReference type="AlphaFoldDB" id="A0A7W6J3P7"/>
<dbReference type="Proteomes" id="UP000528286">
    <property type="component" value="Unassembled WGS sequence"/>
</dbReference>
<name>A0A7W6J3P7_9HYPH</name>
<dbReference type="EMBL" id="JACIEZ010000002">
    <property type="protein sequence ID" value="MBB4064200.1"/>
    <property type="molecule type" value="Genomic_DNA"/>
</dbReference>
<proteinExistence type="predicted"/>
<evidence type="ECO:0000313" key="2">
    <source>
        <dbReference type="Proteomes" id="UP000528286"/>
    </source>
</evidence>
<evidence type="ECO:0000313" key="1">
    <source>
        <dbReference type="EMBL" id="MBB4064200.1"/>
    </source>
</evidence>
<keyword evidence="2" id="KW-1185">Reference proteome</keyword>
<organism evidence="1 2">
    <name type="scientific">Gellertiella hungarica</name>
    <dbReference type="NCBI Taxonomy" id="1572859"/>
    <lineage>
        <taxon>Bacteria</taxon>
        <taxon>Pseudomonadati</taxon>
        <taxon>Pseudomonadota</taxon>
        <taxon>Alphaproteobacteria</taxon>
        <taxon>Hyphomicrobiales</taxon>
        <taxon>Rhizobiaceae</taxon>
        <taxon>Gellertiella</taxon>
    </lineage>
</organism>
<comment type="caution">
    <text evidence="1">The sequence shown here is derived from an EMBL/GenBank/DDBJ whole genome shotgun (WGS) entry which is preliminary data.</text>
</comment>